<sequence>MYTVANAQWQQLEGMEIQCDKVEVYEITDQGKYVAVIREGSEYCFYVHDNSEQLKFYVENLHGSHVYRSD</sequence>
<dbReference type="EMBL" id="AP018216">
    <property type="protein sequence ID" value="BAY72310.1"/>
    <property type="molecule type" value="Genomic_DNA"/>
</dbReference>
<reference evidence="1 2" key="1">
    <citation type="submission" date="2017-06" db="EMBL/GenBank/DDBJ databases">
        <title>Genome sequencing of cyanobaciteial culture collection at National Institute for Environmental Studies (NIES).</title>
        <authorList>
            <person name="Hirose Y."/>
            <person name="Shimura Y."/>
            <person name="Fujisawa T."/>
            <person name="Nakamura Y."/>
            <person name="Kawachi M."/>
        </authorList>
    </citation>
    <scope>NUCLEOTIDE SEQUENCE [LARGE SCALE GENOMIC DNA]</scope>
    <source>
        <strain evidence="1 2">NIES-23</strain>
    </source>
</reference>
<organism evidence="1 2">
    <name type="scientific">Trichormus variabilis NIES-23</name>
    <dbReference type="NCBI Taxonomy" id="1973479"/>
    <lineage>
        <taxon>Bacteria</taxon>
        <taxon>Bacillati</taxon>
        <taxon>Cyanobacteriota</taxon>
        <taxon>Cyanophyceae</taxon>
        <taxon>Nostocales</taxon>
        <taxon>Nostocaceae</taxon>
        <taxon>Trichormus</taxon>
    </lineage>
</organism>
<evidence type="ECO:0000313" key="2">
    <source>
        <dbReference type="Proteomes" id="UP000217507"/>
    </source>
</evidence>
<gene>
    <name evidence="1" type="ORF">NIES23_51340</name>
</gene>
<dbReference type="AlphaFoldDB" id="A0A1Z4KTF8"/>
<protein>
    <submittedName>
        <fullName evidence="1">Uncharacterized protein</fullName>
    </submittedName>
</protein>
<accession>A0A1Z4KTF8</accession>
<evidence type="ECO:0000313" key="1">
    <source>
        <dbReference type="EMBL" id="BAY72310.1"/>
    </source>
</evidence>
<dbReference type="Proteomes" id="UP000217507">
    <property type="component" value="Chromosome"/>
</dbReference>
<name>A0A1Z4KTF8_ANAVA</name>
<proteinExistence type="predicted"/>